<accession>A0A8S5V7T5</accession>
<protein>
    <submittedName>
        <fullName evidence="1">Uncharacterized protein</fullName>
    </submittedName>
</protein>
<proteinExistence type="predicted"/>
<dbReference type="EMBL" id="BK016214">
    <property type="protein sequence ID" value="DAG02768.1"/>
    <property type="molecule type" value="Genomic_DNA"/>
</dbReference>
<sequence>MEIGYCLDCNELNYAMTNANGNFERANMSNNHEGHRQYIFEEPEKYTPPIRNVLTKIQAGLPISNNEIVLFKLAITFGDLDKFTKT</sequence>
<reference evidence="1" key="1">
    <citation type="journal article" date="2021" name="Proc. Natl. Acad. Sci. U.S.A.">
        <title>A Catalog of Tens of Thousands of Viruses from Human Metagenomes Reveals Hidden Associations with Chronic Diseases.</title>
        <authorList>
            <person name="Tisza M.J."/>
            <person name="Buck C.B."/>
        </authorList>
    </citation>
    <scope>NUCLEOTIDE SEQUENCE</scope>
    <source>
        <strain evidence="1">Ctiuu37</strain>
    </source>
</reference>
<evidence type="ECO:0000313" key="1">
    <source>
        <dbReference type="EMBL" id="DAG02768.1"/>
    </source>
</evidence>
<organism evidence="1">
    <name type="scientific">Siphoviridae sp. ctiuu37</name>
    <dbReference type="NCBI Taxonomy" id="2825628"/>
    <lineage>
        <taxon>Viruses</taxon>
        <taxon>Duplodnaviria</taxon>
        <taxon>Heunggongvirae</taxon>
        <taxon>Uroviricota</taxon>
        <taxon>Caudoviricetes</taxon>
    </lineage>
</organism>
<name>A0A8S5V7T5_9CAUD</name>